<evidence type="ECO:0000259" key="7">
    <source>
        <dbReference type="Pfam" id="PF20985"/>
    </source>
</evidence>
<dbReference type="Gene3D" id="3.40.50.1460">
    <property type="match status" value="1"/>
</dbReference>
<sequence>MTPLAVSFLVLSLISLVAAAASDNIIRLPSQASKFFRPPTQENDDGSTRWAVLVAGSSGYWNYRHQADVCHAYQLLKKGGVKEENIVVFMYDDIAEHEENPRPGVIINSPNGEDVYNGVPKDYTGDEVNVDNLFAVILGNKKALKGGSGKVVNSGPNDHIFIYYSDHGGPGVLGMPTSPYLYAKDLNDVLKKKHASGTYKSLVFYLEACESGSIFEGLLPEGLNIYATTASNAVESSWGTYCPGEDPSPPSEYETCLGDLYSVAWMEDSDKHNLQTESLHQQYELVKKRTAGTGSSYGSHVLEFGDIGLSKEKLVLYMGTNPANENFTFVDENASLRPPSRVTNQRDADLVHFWDKYRKAPEGSARKVEAQKQVIEAMSHRLHVDNSVLLIGKLLFGLEGPEILNKVRPSGKPLVDDWDCLKSMVRAFERHCGSLSQYGIKHMRSIANICNAGIQMTQMEEAAMQACPSIPAGPWSSLHRGFSA</sequence>
<comment type="similarity">
    <text evidence="1">Belongs to the peptidase C13 family.</text>
</comment>
<keyword evidence="3 6" id="KW-0732">Signal</keyword>
<proteinExistence type="inferred from homology"/>
<keyword evidence="5" id="KW-0788">Thiol protease</keyword>
<dbReference type="PANTHER" id="PTHR12000:SF33">
    <property type="entry name" value="VACUOLAR-PROCESSING ENZYME ALPHA-ISOZYME"/>
    <property type="match status" value="1"/>
</dbReference>
<organism evidence="8 9">
    <name type="scientific">Camelina sativa</name>
    <name type="common">False flax</name>
    <name type="synonym">Myagrum sativum</name>
    <dbReference type="NCBI Taxonomy" id="90675"/>
    <lineage>
        <taxon>Eukaryota</taxon>
        <taxon>Viridiplantae</taxon>
        <taxon>Streptophyta</taxon>
        <taxon>Embryophyta</taxon>
        <taxon>Tracheophyta</taxon>
        <taxon>Spermatophyta</taxon>
        <taxon>Magnoliopsida</taxon>
        <taxon>eudicotyledons</taxon>
        <taxon>Gunneridae</taxon>
        <taxon>Pentapetalae</taxon>
        <taxon>rosids</taxon>
        <taxon>malvids</taxon>
        <taxon>Brassicales</taxon>
        <taxon>Brassicaceae</taxon>
        <taxon>Camelineae</taxon>
        <taxon>Camelina</taxon>
    </lineage>
</organism>
<feature type="signal peptide" evidence="6">
    <location>
        <begin position="1"/>
        <end position="19"/>
    </location>
</feature>
<feature type="domain" description="Legumain prodomain" evidence="7">
    <location>
        <begin position="372"/>
        <end position="467"/>
    </location>
</feature>
<gene>
    <name evidence="9" type="primary">LOC104703124</name>
</gene>
<evidence type="ECO:0000313" key="8">
    <source>
        <dbReference type="Proteomes" id="UP000694864"/>
    </source>
</evidence>
<name>A0ABM0SX26_CAMSA</name>
<accession>A0ABM0SX26</accession>
<dbReference type="InterPro" id="IPR001096">
    <property type="entry name" value="Peptidase_C13"/>
</dbReference>
<dbReference type="PANTHER" id="PTHR12000">
    <property type="entry name" value="HEMOGLOBINASE FAMILY MEMBER"/>
    <property type="match status" value="1"/>
</dbReference>
<evidence type="ECO:0000256" key="3">
    <source>
        <dbReference type="ARBA" id="ARBA00022729"/>
    </source>
</evidence>
<dbReference type="RefSeq" id="XP_010417372.1">
    <property type="nucleotide sequence ID" value="XM_010419070.1"/>
</dbReference>
<dbReference type="Proteomes" id="UP000694864">
    <property type="component" value="Chromosome 7"/>
</dbReference>
<dbReference type="GeneID" id="104703124"/>
<evidence type="ECO:0000256" key="4">
    <source>
        <dbReference type="ARBA" id="ARBA00022801"/>
    </source>
</evidence>
<dbReference type="PIRSF" id="PIRSF019663">
    <property type="entry name" value="Legumain"/>
    <property type="match status" value="1"/>
</dbReference>
<dbReference type="InterPro" id="IPR043577">
    <property type="entry name" value="AE"/>
</dbReference>
<dbReference type="Pfam" id="PF01650">
    <property type="entry name" value="Peptidase_C13"/>
    <property type="match status" value="1"/>
</dbReference>
<dbReference type="CDD" id="cd21115">
    <property type="entry name" value="legumain_C"/>
    <property type="match status" value="1"/>
</dbReference>
<keyword evidence="4" id="KW-0378">Hydrolase</keyword>
<evidence type="ECO:0000256" key="5">
    <source>
        <dbReference type="ARBA" id="ARBA00022807"/>
    </source>
</evidence>
<dbReference type="PIRSF" id="PIRSF500139">
    <property type="entry name" value="AE"/>
    <property type="match status" value="1"/>
</dbReference>
<evidence type="ECO:0000256" key="6">
    <source>
        <dbReference type="SAM" id="SignalP"/>
    </source>
</evidence>
<protein>
    <submittedName>
        <fullName evidence="9">Vacuolar-processing enzyme alpha-isozyme</fullName>
    </submittedName>
</protein>
<dbReference type="InterPro" id="IPR046427">
    <property type="entry name" value="Legumain_prodom_sf"/>
</dbReference>
<reference evidence="9" key="2">
    <citation type="submission" date="2025-08" db="UniProtKB">
        <authorList>
            <consortium name="RefSeq"/>
        </authorList>
    </citation>
    <scope>IDENTIFICATION</scope>
    <source>
        <tissue evidence="9">Leaf</tissue>
    </source>
</reference>
<dbReference type="InterPro" id="IPR048501">
    <property type="entry name" value="Legum_prodom"/>
</dbReference>
<evidence type="ECO:0000256" key="2">
    <source>
        <dbReference type="ARBA" id="ARBA00022670"/>
    </source>
</evidence>
<dbReference type="Pfam" id="PF20985">
    <property type="entry name" value="Legum_prodom"/>
    <property type="match status" value="1"/>
</dbReference>
<evidence type="ECO:0000313" key="9">
    <source>
        <dbReference type="RefSeq" id="XP_010417372.1"/>
    </source>
</evidence>
<evidence type="ECO:0000256" key="1">
    <source>
        <dbReference type="ARBA" id="ARBA00009941"/>
    </source>
</evidence>
<keyword evidence="2" id="KW-0645">Protease</keyword>
<keyword evidence="8" id="KW-1185">Reference proteome</keyword>
<feature type="chain" id="PRO_5047122954" evidence="6">
    <location>
        <begin position="20"/>
        <end position="484"/>
    </location>
</feature>
<reference evidence="8" key="1">
    <citation type="journal article" date="2014" name="Nat. Commun.">
        <title>The emerging biofuel crop Camelina sativa retains a highly undifferentiated hexaploid genome structure.</title>
        <authorList>
            <person name="Kagale S."/>
            <person name="Koh C."/>
            <person name="Nixon J."/>
            <person name="Bollina V."/>
            <person name="Clarke W.E."/>
            <person name="Tuteja R."/>
            <person name="Spillane C."/>
            <person name="Robinson S.J."/>
            <person name="Links M.G."/>
            <person name="Clarke C."/>
            <person name="Higgins E.E."/>
            <person name="Huebert T."/>
            <person name="Sharpe A.G."/>
            <person name="Parkin I.A."/>
        </authorList>
    </citation>
    <scope>NUCLEOTIDE SEQUENCE [LARGE SCALE GENOMIC DNA]</scope>
    <source>
        <strain evidence="8">cv. DH55</strain>
    </source>
</reference>
<dbReference type="PRINTS" id="PR00776">
    <property type="entry name" value="HEMOGLOBNASE"/>
</dbReference>
<dbReference type="Gene3D" id="1.10.132.130">
    <property type="match status" value="1"/>
</dbReference>